<evidence type="ECO:0000313" key="2">
    <source>
        <dbReference type="Proteomes" id="UP000190626"/>
    </source>
</evidence>
<keyword evidence="2" id="KW-1185">Reference proteome</keyword>
<evidence type="ECO:0000313" key="1">
    <source>
        <dbReference type="EMBL" id="OPH61321.1"/>
    </source>
</evidence>
<gene>
    <name evidence="1" type="ORF">BC351_15405</name>
</gene>
<protein>
    <submittedName>
        <fullName evidence="1">Uncharacterized protein</fullName>
    </submittedName>
</protein>
<accession>A0A1V4HRN4</accession>
<dbReference type="STRING" id="1469647.BC351_15405"/>
<reference evidence="2" key="1">
    <citation type="submission" date="2016-07" db="EMBL/GenBank/DDBJ databases">
        <authorList>
            <person name="Florea S."/>
            <person name="Webb J.S."/>
            <person name="Jaromczyk J."/>
            <person name="Schardl C.L."/>
        </authorList>
    </citation>
    <scope>NUCLEOTIDE SEQUENCE [LARGE SCALE GENOMIC DNA]</scope>
    <source>
        <strain evidence="2">CY1</strain>
    </source>
</reference>
<dbReference type="Proteomes" id="UP000190626">
    <property type="component" value="Unassembled WGS sequence"/>
</dbReference>
<dbReference type="RefSeq" id="WP_079409332.1">
    <property type="nucleotide sequence ID" value="NZ_MBTG01000002.1"/>
</dbReference>
<organism evidence="1 2">
    <name type="scientific">Paenibacillus ferrarius</name>
    <dbReference type="NCBI Taxonomy" id="1469647"/>
    <lineage>
        <taxon>Bacteria</taxon>
        <taxon>Bacillati</taxon>
        <taxon>Bacillota</taxon>
        <taxon>Bacilli</taxon>
        <taxon>Bacillales</taxon>
        <taxon>Paenibacillaceae</taxon>
        <taxon>Paenibacillus</taxon>
    </lineage>
</organism>
<sequence length="274" mass="32227">MHLIIFNIYNQYYFHEISLQKLFYVQSMYHKKDLIENEFLVEMEKAILRANGDNIYTSIQSSGNIHFVDISLINRTIARYNENVTSYYEPNPKFLYLLENWLDANLVKAKHNDMNDLFNTKKTLEEGYFVRIKVPESPNFSYPIIMDFQDSEIDYSIVYTNRFTYNAGAGSIGEGILIWIAKKFGDLAFDKLKKHLMRDGISKVDSLGIDKIIGYLEHNYQVSRLHLRMKDTNTLDNGDVQVVFATFYQDFSVIYDKKFEIKSVKTTERTQTRI</sequence>
<dbReference type="AlphaFoldDB" id="A0A1V4HRN4"/>
<comment type="caution">
    <text evidence="1">The sequence shown here is derived from an EMBL/GenBank/DDBJ whole genome shotgun (WGS) entry which is preliminary data.</text>
</comment>
<dbReference type="EMBL" id="MBTG01000002">
    <property type="protein sequence ID" value="OPH61321.1"/>
    <property type="molecule type" value="Genomic_DNA"/>
</dbReference>
<proteinExistence type="predicted"/>
<name>A0A1V4HRN4_9BACL</name>